<dbReference type="HOGENOM" id="CLU_137728_0_0_6"/>
<dbReference type="InterPro" id="IPR029060">
    <property type="entry name" value="PIN-like_dom_sf"/>
</dbReference>
<dbReference type="Proteomes" id="UP000000393">
    <property type="component" value="Chromosome"/>
</dbReference>
<keyword evidence="2" id="KW-1277">Toxin-antitoxin system</keyword>
<evidence type="ECO:0000256" key="6">
    <source>
        <dbReference type="ARBA" id="ARBA00022842"/>
    </source>
</evidence>
<dbReference type="AlphaFoldDB" id="D8K9W1"/>
<proteinExistence type="inferred from homology"/>
<dbReference type="STRING" id="105559.Nwat_2530"/>
<evidence type="ECO:0008006" key="10">
    <source>
        <dbReference type="Google" id="ProtNLM"/>
    </source>
</evidence>
<dbReference type="EMBL" id="CP002086">
    <property type="protein sequence ID" value="ADJ29319.1"/>
    <property type="molecule type" value="Genomic_DNA"/>
</dbReference>
<dbReference type="GO" id="GO:0046872">
    <property type="term" value="F:metal ion binding"/>
    <property type="evidence" value="ECO:0007669"/>
    <property type="project" value="UniProtKB-KW"/>
</dbReference>
<accession>D8K9W1</accession>
<organism evidence="8 9">
    <name type="scientific">Nitrosococcus watsoni (strain C-113)</name>
    <dbReference type="NCBI Taxonomy" id="105559"/>
    <lineage>
        <taxon>Bacteria</taxon>
        <taxon>Pseudomonadati</taxon>
        <taxon>Pseudomonadota</taxon>
        <taxon>Gammaproteobacteria</taxon>
        <taxon>Chromatiales</taxon>
        <taxon>Chromatiaceae</taxon>
        <taxon>Nitrosococcus</taxon>
    </lineage>
</organism>
<dbReference type="OrthoDB" id="9800524at2"/>
<keyword evidence="5" id="KW-0378">Hydrolase</keyword>
<evidence type="ECO:0000256" key="1">
    <source>
        <dbReference type="ARBA" id="ARBA00001946"/>
    </source>
</evidence>
<evidence type="ECO:0000256" key="2">
    <source>
        <dbReference type="ARBA" id="ARBA00022649"/>
    </source>
</evidence>
<evidence type="ECO:0000256" key="5">
    <source>
        <dbReference type="ARBA" id="ARBA00022801"/>
    </source>
</evidence>
<sequence>MLLLDVVKGDPHWADWSLTQLEWAAEHGKLVINPVVYAEFSVWYDNMAELERALTNFDATLEALSREALFLAGKAFRQYRARRGTRASVLPDFFIGAHTAVREMPVLTRDTAPIRAYFPTVALLTPQRS</sequence>
<keyword evidence="3" id="KW-0540">Nuclease</keyword>
<name>D8K9W1_NITWC</name>
<dbReference type="GO" id="GO:0016787">
    <property type="term" value="F:hydrolase activity"/>
    <property type="evidence" value="ECO:0007669"/>
    <property type="project" value="UniProtKB-KW"/>
</dbReference>
<dbReference type="eggNOG" id="COG1487">
    <property type="taxonomic scope" value="Bacteria"/>
</dbReference>
<dbReference type="InterPro" id="IPR050556">
    <property type="entry name" value="Type_II_TA_system_RNase"/>
</dbReference>
<comment type="cofactor">
    <cofactor evidence="1">
        <name>Mg(2+)</name>
        <dbReference type="ChEBI" id="CHEBI:18420"/>
    </cofactor>
</comment>
<reference evidence="8 9" key="1">
    <citation type="submission" date="2010-06" db="EMBL/GenBank/DDBJ databases">
        <title>Complete sequence of chromosome of Nitrosococcus watsoni C-113.</title>
        <authorList>
            <consortium name="US DOE Joint Genome Institute"/>
            <person name="Lucas S."/>
            <person name="Copeland A."/>
            <person name="Lapidus A."/>
            <person name="Cheng J.-F."/>
            <person name="Bruce D."/>
            <person name="Goodwin L."/>
            <person name="Pitluck S."/>
            <person name="Malfatti S.A."/>
            <person name="Chain P.S.G."/>
            <person name="Land M."/>
            <person name="Hauser L."/>
            <person name="Kyrpides N."/>
            <person name="Ivanova N."/>
            <person name="Cambell M.A."/>
            <person name="Heidelberg J.F."/>
            <person name="Klotz M.G."/>
            <person name="Woyke T."/>
        </authorList>
    </citation>
    <scope>NUCLEOTIDE SEQUENCE [LARGE SCALE GENOMIC DNA]</scope>
    <source>
        <strain evidence="8 9">C-113</strain>
    </source>
</reference>
<dbReference type="SUPFAM" id="SSF88723">
    <property type="entry name" value="PIN domain-like"/>
    <property type="match status" value="1"/>
</dbReference>
<keyword evidence="9" id="KW-1185">Reference proteome</keyword>
<evidence type="ECO:0000313" key="8">
    <source>
        <dbReference type="EMBL" id="ADJ29319.1"/>
    </source>
</evidence>
<comment type="similarity">
    <text evidence="7">Belongs to the PINc/VapC protein family.</text>
</comment>
<dbReference type="GO" id="GO:0004518">
    <property type="term" value="F:nuclease activity"/>
    <property type="evidence" value="ECO:0007669"/>
    <property type="project" value="UniProtKB-KW"/>
</dbReference>
<protein>
    <recommendedName>
        <fullName evidence="10">PilT protein domain protein</fullName>
    </recommendedName>
</protein>
<dbReference type="KEGG" id="nwa:Nwat_2530"/>
<evidence type="ECO:0000256" key="7">
    <source>
        <dbReference type="ARBA" id="ARBA00038093"/>
    </source>
</evidence>
<dbReference type="Gene3D" id="3.40.50.1010">
    <property type="entry name" value="5'-nuclease"/>
    <property type="match status" value="1"/>
</dbReference>
<dbReference type="PANTHER" id="PTHR33653:SF1">
    <property type="entry name" value="RIBONUCLEASE VAPC2"/>
    <property type="match status" value="1"/>
</dbReference>
<keyword evidence="4" id="KW-0479">Metal-binding</keyword>
<keyword evidence="6" id="KW-0460">Magnesium</keyword>
<evidence type="ECO:0000313" key="9">
    <source>
        <dbReference type="Proteomes" id="UP000000393"/>
    </source>
</evidence>
<gene>
    <name evidence="8" type="ordered locus">Nwat_2530</name>
</gene>
<evidence type="ECO:0000256" key="3">
    <source>
        <dbReference type="ARBA" id="ARBA00022722"/>
    </source>
</evidence>
<evidence type="ECO:0000256" key="4">
    <source>
        <dbReference type="ARBA" id="ARBA00022723"/>
    </source>
</evidence>
<dbReference type="PANTHER" id="PTHR33653">
    <property type="entry name" value="RIBONUCLEASE VAPC2"/>
    <property type="match status" value="1"/>
</dbReference>